<dbReference type="InterPro" id="IPR015943">
    <property type="entry name" value="WD40/YVTN_repeat-like_dom_sf"/>
</dbReference>
<dbReference type="InterPro" id="IPR019775">
    <property type="entry name" value="WD40_repeat_CS"/>
</dbReference>
<organism evidence="4 5">
    <name type="scientific">Acrasis kona</name>
    <dbReference type="NCBI Taxonomy" id="1008807"/>
    <lineage>
        <taxon>Eukaryota</taxon>
        <taxon>Discoba</taxon>
        <taxon>Heterolobosea</taxon>
        <taxon>Tetramitia</taxon>
        <taxon>Eutetramitia</taxon>
        <taxon>Acrasidae</taxon>
        <taxon>Acrasis</taxon>
    </lineage>
</organism>
<dbReference type="AlphaFoldDB" id="A0AAW2ZIC1"/>
<reference evidence="4 5" key="1">
    <citation type="submission" date="2024-03" db="EMBL/GenBank/DDBJ databases">
        <title>The Acrasis kona genome and developmental transcriptomes reveal deep origins of eukaryotic multicellular pathways.</title>
        <authorList>
            <person name="Sheikh S."/>
            <person name="Fu C.-J."/>
            <person name="Brown M.W."/>
            <person name="Baldauf S.L."/>
        </authorList>
    </citation>
    <scope>NUCLEOTIDE SEQUENCE [LARGE SCALE GENOMIC DNA]</scope>
    <source>
        <strain evidence="4 5">ATCC MYA-3509</strain>
    </source>
</reference>
<gene>
    <name evidence="4" type="ORF">AKO1_013749</name>
</gene>
<dbReference type="CDD" id="cd00200">
    <property type="entry name" value="WD40"/>
    <property type="match status" value="1"/>
</dbReference>
<feature type="repeat" description="WD" evidence="3">
    <location>
        <begin position="499"/>
        <end position="539"/>
    </location>
</feature>
<evidence type="ECO:0000313" key="5">
    <source>
        <dbReference type="Proteomes" id="UP001431209"/>
    </source>
</evidence>
<dbReference type="PROSITE" id="PS50294">
    <property type="entry name" value="WD_REPEATS_REGION"/>
    <property type="match status" value="3"/>
</dbReference>
<comment type="caution">
    <text evidence="4">The sequence shown here is derived from an EMBL/GenBank/DDBJ whole genome shotgun (WGS) entry which is preliminary data.</text>
</comment>
<feature type="repeat" description="WD" evidence="3">
    <location>
        <begin position="554"/>
        <end position="580"/>
    </location>
</feature>
<dbReference type="EMBL" id="JAOPGA020001532">
    <property type="protein sequence ID" value="KAL0489220.1"/>
    <property type="molecule type" value="Genomic_DNA"/>
</dbReference>
<evidence type="ECO:0000313" key="4">
    <source>
        <dbReference type="EMBL" id="KAL0489220.1"/>
    </source>
</evidence>
<dbReference type="InterPro" id="IPR020472">
    <property type="entry name" value="WD40_PAC1"/>
</dbReference>
<name>A0AAW2ZIC1_9EUKA</name>
<dbReference type="PRINTS" id="PR00320">
    <property type="entry name" value="GPROTEINBRPT"/>
</dbReference>
<proteinExistence type="predicted"/>
<dbReference type="PANTHER" id="PTHR19848:SF8">
    <property type="entry name" value="F-BOX AND WD REPEAT DOMAIN CONTAINING 7"/>
    <property type="match status" value="1"/>
</dbReference>
<accession>A0AAW2ZIC1</accession>
<dbReference type="PROSITE" id="PS50082">
    <property type="entry name" value="WD_REPEATS_2"/>
    <property type="match status" value="4"/>
</dbReference>
<dbReference type="Pfam" id="PF00400">
    <property type="entry name" value="WD40"/>
    <property type="match status" value="4"/>
</dbReference>
<feature type="repeat" description="WD" evidence="3">
    <location>
        <begin position="458"/>
        <end position="498"/>
    </location>
</feature>
<keyword evidence="2" id="KW-0677">Repeat</keyword>
<protein>
    <submittedName>
        <fullName evidence="4">Uncharacterized protein</fullName>
    </submittedName>
</protein>
<dbReference type="InterPro" id="IPR036322">
    <property type="entry name" value="WD40_repeat_dom_sf"/>
</dbReference>
<dbReference type="InterPro" id="IPR001680">
    <property type="entry name" value="WD40_rpt"/>
</dbReference>
<sequence>MALTSAQTVDTKGNPYHINASLKNDDTVQLFATSVDNGCTYQLLDVFHSTEKVPLLALIKNALSNRDSNCTCSLESVADQKCLVFRVFAPQLGSDFKMMLYEDVTKTPLSLQVSGRLDSLERAVTNIAQELNKLNTEVSKLQPTINYDKLVECFRSVMREDKTAISTSTSTSIQASPRENRAVDSLLQTVNKLSDNIARANESVRYEIGSLRLSVEGRNIVSQQFDNRPSALSSSISERLIQQIITSLEKVDEQQHDLRKELEGIADRRDEEVLLMKDLMREFKLSCKGIVEKMTDEYHDYSGLILQRDRVLKEDKIPDRSKLTLDFKSSKINSMIRITDDIIATSHDHCHIHFWDSIRGSLFKTITVTESDVVGLTLVDEDTILFGFYGSNNLKLYNWEDSECINTINTSADIRSSTHKQILIFGDERQYAVVAHRSIPVINIYNIKKKGGRLIRSLTGHTLDVNTIQFLPNGRLVSGSNDATIRVWNVDSGECCITMLGHNDWVRSLDILNERTIISGGDDGTIRTWDIETGKQIRIYGRDMGWIYDISVMDDDYFISGSKDGKLRVWSAARGECIKVLSGHRRDVTTVLVLEDKIISGSEDGTMRFWL</sequence>
<dbReference type="PANTHER" id="PTHR19848">
    <property type="entry name" value="WD40 REPEAT PROTEIN"/>
    <property type="match status" value="1"/>
</dbReference>
<dbReference type="Proteomes" id="UP001431209">
    <property type="component" value="Unassembled WGS sequence"/>
</dbReference>
<evidence type="ECO:0000256" key="3">
    <source>
        <dbReference type="PROSITE-ProRule" id="PRU00221"/>
    </source>
</evidence>
<keyword evidence="5" id="KW-1185">Reference proteome</keyword>
<dbReference type="SMART" id="SM00320">
    <property type="entry name" value="WD40"/>
    <property type="match status" value="6"/>
</dbReference>
<dbReference type="Gene3D" id="2.130.10.10">
    <property type="entry name" value="YVTN repeat-like/Quinoprotein amine dehydrogenase"/>
    <property type="match status" value="2"/>
</dbReference>
<evidence type="ECO:0000256" key="1">
    <source>
        <dbReference type="ARBA" id="ARBA00022574"/>
    </source>
</evidence>
<dbReference type="SUPFAM" id="SSF50978">
    <property type="entry name" value="WD40 repeat-like"/>
    <property type="match status" value="1"/>
</dbReference>
<feature type="repeat" description="WD" evidence="3">
    <location>
        <begin position="581"/>
        <end position="611"/>
    </location>
</feature>
<evidence type="ECO:0000256" key="2">
    <source>
        <dbReference type="ARBA" id="ARBA00022737"/>
    </source>
</evidence>
<dbReference type="PROSITE" id="PS00678">
    <property type="entry name" value="WD_REPEATS_1"/>
    <property type="match status" value="2"/>
</dbReference>
<keyword evidence="1 3" id="KW-0853">WD repeat</keyword>